<accession>A0ABU8RXX9</accession>
<protein>
    <recommendedName>
        <fullName evidence="3">Guanylate cyclase domain-containing protein</fullName>
    </recommendedName>
</protein>
<evidence type="ECO:0008006" key="3">
    <source>
        <dbReference type="Google" id="ProtNLM"/>
    </source>
</evidence>
<proteinExistence type="predicted"/>
<gene>
    <name evidence="1" type="ORF">WG901_13135</name>
</gene>
<evidence type="ECO:0000313" key="1">
    <source>
        <dbReference type="EMBL" id="MEJ5977587.1"/>
    </source>
</evidence>
<comment type="caution">
    <text evidence="1">The sequence shown here is derived from an EMBL/GenBank/DDBJ whole genome shotgun (WGS) entry which is preliminary data.</text>
</comment>
<dbReference type="EMBL" id="JBBHJZ010000002">
    <property type="protein sequence ID" value="MEJ5977587.1"/>
    <property type="molecule type" value="Genomic_DNA"/>
</dbReference>
<name>A0ABU8RXX9_9SPHN</name>
<evidence type="ECO:0000313" key="2">
    <source>
        <dbReference type="Proteomes" id="UP001361239"/>
    </source>
</evidence>
<dbReference type="RefSeq" id="WP_339587519.1">
    <property type="nucleotide sequence ID" value="NZ_JBBHJZ010000002.1"/>
</dbReference>
<keyword evidence="2" id="KW-1185">Reference proteome</keyword>
<dbReference type="Proteomes" id="UP001361239">
    <property type="component" value="Unassembled WGS sequence"/>
</dbReference>
<organism evidence="1 2">
    <name type="scientific">Novosphingobium anseongense</name>
    <dbReference type="NCBI Taxonomy" id="3133436"/>
    <lineage>
        <taxon>Bacteria</taxon>
        <taxon>Pseudomonadati</taxon>
        <taxon>Pseudomonadota</taxon>
        <taxon>Alphaproteobacteria</taxon>
        <taxon>Sphingomonadales</taxon>
        <taxon>Sphingomonadaceae</taxon>
        <taxon>Novosphingobium</taxon>
    </lineage>
</organism>
<reference evidence="1 2" key="1">
    <citation type="submission" date="2024-03" db="EMBL/GenBank/DDBJ databases">
        <authorList>
            <person name="Jo J.-H."/>
        </authorList>
    </citation>
    <scope>NUCLEOTIDE SEQUENCE [LARGE SCALE GENOMIC DNA]</scope>
    <source>
        <strain evidence="1 2">PS1R-30</strain>
    </source>
</reference>
<sequence>MQGNYQRRFVAFLDILGFSRLVQQADDPDLRDSIVGAIETMRESLAPNEASDFRVTQFSDCTVLSAALSEYGCSLVMTGSIILATNLLNHGMLLRGGLAVGNMVHTDEVMFGPGFLVAHAQDKSGGTPKIAVDQSLVDEIAGWPNDSGLETLIRTDPYDLSPMLHTLAEFESYDAVPRVGHPVRDDDAARLAELIANECYGRGHPPAVTAKWIWMERYWNDSVRPKGILATTDNVAVRLGRERGD</sequence>